<accession>A0AC54Z714</accession>
<protein>
    <submittedName>
        <fullName evidence="2">Paraneoplastic antigen-like protein 8B</fullName>
    </submittedName>
</protein>
<feature type="non-terminal residue" evidence="2">
    <location>
        <position position="1"/>
    </location>
</feature>
<sequence length="203" mass="22127">TPTPPAPETQAQEAGQAARKAERPPRAAGTARRGRRGRGSRARGHRLTETGKKRGRGGRPLTSAKKDRISVSNMVALMAIRDTPDEMPKGSDKSENERPPSHRGWHEELQGRGHRSTHSASNAQARHETLKIESLGWNNRTGVLPDVLEKAWECGKFKYVKGNLCEFAAVLAAWEIRTLTKNKSEAAATGADEECEGAGEMVS</sequence>
<name>A0AC54Z714_ORYAF</name>
<evidence type="ECO:0000313" key="1">
    <source>
        <dbReference type="Proteomes" id="UP000694850"/>
    </source>
</evidence>
<gene>
    <name evidence="2" type="primary">LOC122150158</name>
</gene>
<organism evidence="1 2">
    <name type="scientific">Orycteropus afer afer</name>
    <dbReference type="NCBI Taxonomy" id="1230840"/>
    <lineage>
        <taxon>Eukaryota</taxon>
        <taxon>Metazoa</taxon>
        <taxon>Chordata</taxon>
        <taxon>Craniata</taxon>
        <taxon>Vertebrata</taxon>
        <taxon>Euteleostomi</taxon>
        <taxon>Mammalia</taxon>
        <taxon>Eutheria</taxon>
        <taxon>Afrotheria</taxon>
        <taxon>Tubulidentata</taxon>
        <taxon>Orycteropodidae</taxon>
        <taxon>Orycteropus</taxon>
    </lineage>
</organism>
<reference evidence="2" key="1">
    <citation type="submission" date="2025-08" db="UniProtKB">
        <authorList>
            <consortium name="RefSeq"/>
        </authorList>
    </citation>
    <scope>IDENTIFICATION</scope>
</reference>
<keyword evidence="1" id="KW-1185">Reference proteome</keyword>
<dbReference type="Proteomes" id="UP000694850">
    <property type="component" value="Unplaced"/>
</dbReference>
<dbReference type="RefSeq" id="XP_042637172.1">
    <property type="nucleotide sequence ID" value="XM_042781238.1"/>
</dbReference>
<evidence type="ECO:0000313" key="2">
    <source>
        <dbReference type="RefSeq" id="XP_042637172.1"/>
    </source>
</evidence>
<proteinExistence type="predicted"/>